<feature type="region of interest" description="Disordered" evidence="1">
    <location>
        <begin position="177"/>
        <end position="209"/>
    </location>
</feature>
<evidence type="ECO:0000313" key="2">
    <source>
        <dbReference type="EMBL" id="KAJ7629936.1"/>
    </source>
</evidence>
<reference evidence="2" key="1">
    <citation type="submission" date="2023-03" db="EMBL/GenBank/DDBJ databases">
        <title>Massive genome expansion in bonnet fungi (Mycena s.s.) driven by repeated elements and novel gene families across ecological guilds.</title>
        <authorList>
            <consortium name="Lawrence Berkeley National Laboratory"/>
            <person name="Harder C.B."/>
            <person name="Miyauchi S."/>
            <person name="Viragh M."/>
            <person name="Kuo A."/>
            <person name="Thoen E."/>
            <person name="Andreopoulos B."/>
            <person name="Lu D."/>
            <person name="Skrede I."/>
            <person name="Drula E."/>
            <person name="Henrissat B."/>
            <person name="Morin E."/>
            <person name="Kohler A."/>
            <person name="Barry K."/>
            <person name="LaButti K."/>
            <person name="Morin E."/>
            <person name="Salamov A."/>
            <person name="Lipzen A."/>
            <person name="Mereny Z."/>
            <person name="Hegedus B."/>
            <person name="Baldrian P."/>
            <person name="Stursova M."/>
            <person name="Weitz H."/>
            <person name="Taylor A."/>
            <person name="Grigoriev I.V."/>
            <person name="Nagy L.G."/>
            <person name="Martin F."/>
            <person name="Kauserud H."/>
        </authorList>
    </citation>
    <scope>NUCLEOTIDE SEQUENCE</scope>
    <source>
        <strain evidence="2">CBHHK067</strain>
    </source>
</reference>
<sequence>MARALPVKFNDPQPKPKTRKWLNTSLTRFPGHKSSPIPAAQPPDWLTVTTVTTFSTQSLQPAFPVISRLPGLPHAVVKCERTSEHQHLDSQPLNTPAHSVLHLPRSFARETPSSITSYPSRSTLPRVVCCTPLVLLPAASALRRDLAPLNVLDTDGIEVPECTSLIHLDTASHSLDLSLDAPAPPPARPAPQHPSTHHPLCGPRVPDTL</sequence>
<organism evidence="2 3">
    <name type="scientific">Mycena rosella</name>
    <name type="common">Pink bonnet</name>
    <name type="synonym">Agaricus rosellus</name>
    <dbReference type="NCBI Taxonomy" id="1033263"/>
    <lineage>
        <taxon>Eukaryota</taxon>
        <taxon>Fungi</taxon>
        <taxon>Dikarya</taxon>
        <taxon>Basidiomycota</taxon>
        <taxon>Agaricomycotina</taxon>
        <taxon>Agaricomycetes</taxon>
        <taxon>Agaricomycetidae</taxon>
        <taxon>Agaricales</taxon>
        <taxon>Marasmiineae</taxon>
        <taxon>Mycenaceae</taxon>
        <taxon>Mycena</taxon>
    </lineage>
</organism>
<name>A0AAD7BT41_MYCRO</name>
<protein>
    <submittedName>
        <fullName evidence="2">Uncharacterized protein</fullName>
    </submittedName>
</protein>
<dbReference type="EMBL" id="JARKIE010000523">
    <property type="protein sequence ID" value="KAJ7629936.1"/>
    <property type="molecule type" value="Genomic_DNA"/>
</dbReference>
<keyword evidence="3" id="KW-1185">Reference proteome</keyword>
<feature type="compositionally biased region" description="Pro residues" evidence="1">
    <location>
        <begin position="182"/>
        <end position="192"/>
    </location>
</feature>
<comment type="caution">
    <text evidence="2">The sequence shown here is derived from an EMBL/GenBank/DDBJ whole genome shotgun (WGS) entry which is preliminary data.</text>
</comment>
<accession>A0AAD7BT41</accession>
<dbReference type="AlphaFoldDB" id="A0AAD7BT41"/>
<evidence type="ECO:0000256" key="1">
    <source>
        <dbReference type="SAM" id="MobiDB-lite"/>
    </source>
</evidence>
<dbReference type="Proteomes" id="UP001221757">
    <property type="component" value="Unassembled WGS sequence"/>
</dbReference>
<gene>
    <name evidence="2" type="ORF">B0H17DRAFT_1150358</name>
</gene>
<evidence type="ECO:0000313" key="3">
    <source>
        <dbReference type="Proteomes" id="UP001221757"/>
    </source>
</evidence>
<proteinExistence type="predicted"/>